<gene>
    <name evidence="4" type="ordered locus">Desmu_0441</name>
</gene>
<evidence type="ECO:0000259" key="3">
    <source>
        <dbReference type="PROSITE" id="PS51900"/>
    </source>
</evidence>
<dbReference type="HOGENOM" id="CLU_1665417_0_0_2"/>
<evidence type="ECO:0000256" key="1">
    <source>
        <dbReference type="ARBA" id="ARBA00023125"/>
    </source>
</evidence>
<dbReference type="PROSITE" id="PS51900">
    <property type="entry name" value="CB"/>
    <property type="match status" value="1"/>
</dbReference>
<dbReference type="InterPro" id="IPR044068">
    <property type="entry name" value="CB"/>
</dbReference>
<keyword evidence="1 2" id="KW-0238">DNA-binding</keyword>
<dbReference type="InterPro" id="IPR010998">
    <property type="entry name" value="Integrase_recombinase_N"/>
</dbReference>
<accession>E8R8D1</accession>
<feature type="domain" description="Core-binding (CB)" evidence="3">
    <location>
        <begin position="75"/>
        <end position="152"/>
    </location>
</feature>
<dbReference type="AlphaFoldDB" id="E8R8D1"/>
<sequence length="158" mass="18620">MPAYSRANDETEKFRIIQLELPKHLADWLESFSREIAMRPSQFIATILTYFYEAWKVGRESAFAATREPYKKKEQSLDEIVERFSREVKLGRNIFILRKFVSWIQQRGLGVGSIDEEAVNAFLNAYLEGRAVKKNTVDRYRGILRRFVEYLATKRDTD</sequence>
<protein>
    <recommendedName>
        <fullName evidence="3">Core-binding (CB) domain-containing protein</fullName>
    </recommendedName>
</protein>
<dbReference type="KEGG" id="dmu:Desmu_0441"/>
<dbReference type="Gene3D" id="1.10.150.130">
    <property type="match status" value="1"/>
</dbReference>
<dbReference type="GO" id="GO:0003677">
    <property type="term" value="F:DNA binding"/>
    <property type="evidence" value="ECO:0007669"/>
    <property type="project" value="UniProtKB-UniRule"/>
</dbReference>
<evidence type="ECO:0000313" key="4">
    <source>
        <dbReference type="EMBL" id="ADV64757.1"/>
    </source>
</evidence>
<reference evidence="5" key="1">
    <citation type="submission" date="2010-11" db="EMBL/GenBank/DDBJ databases">
        <title>The complete genome of Desulfurococcus mucosus DSM 2162.</title>
        <authorList>
            <consortium name="US DOE Joint Genome Institute (JGI-PGF)"/>
            <person name="Lucas S."/>
            <person name="Copeland A."/>
            <person name="Lapidus A."/>
            <person name="Bruce D."/>
            <person name="Goodwin L."/>
            <person name="Pitluck S."/>
            <person name="Kyrpides N."/>
            <person name="Mavromatis K."/>
            <person name="Pagani I."/>
            <person name="Ivanova N."/>
            <person name="Ovchinnikova G."/>
            <person name="Chertkov O."/>
            <person name="Held B."/>
            <person name="Brettin T."/>
            <person name="Detter J.C."/>
            <person name="Tapia R."/>
            <person name="Han C."/>
            <person name="Land M."/>
            <person name="Hauser L."/>
            <person name="Markowitz V."/>
            <person name="Cheng J.-F."/>
            <person name="Hugenholtz P."/>
            <person name="Woyke T."/>
            <person name="Wu D."/>
            <person name="Wirth R."/>
            <person name="Bilek Y."/>
            <person name="Hader T."/>
            <person name="Klenk H.-P."/>
            <person name="Eisen J.A."/>
        </authorList>
    </citation>
    <scope>NUCLEOTIDE SEQUENCE [LARGE SCALE GENOMIC DNA]</scope>
    <source>
        <strain evidence="5">ATCC 35584 / DSM 2162 / JCM 9187 / O7/1</strain>
    </source>
</reference>
<dbReference type="EMBL" id="CP002363">
    <property type="protein sequence ID" value="ADV64757.1"/>
    <property type="molecule type" value="Genomic_DNA"/>
</dbReference>
<proteinExistence type="predicted"/>
<name>E8R8D1_DESM0</name>
<dbReference type="Proteomes" id="UP000001068">
    <property type="component" value="Chromosome"/>
</dbReference>
<reference evidence="4 5" key="2">
    <citation type="journal article" date="2011" name="Stand. Genomic Sci.">
        <title>Complete genome sequence of Desulfurococcus mucosus type strain (O7/1).</title>
        <authorList>
            <person name="Wirth R."/>
            <person name="Chertkov O."/>
            <person name="Held B."/>
            <person name="Lapidus A."/>
            <person name="Nolan M."/>
            <person name="Lucas S."/>
            <person name="Hammon N."/>
            <person name="Deshpande S."/>
            <person name="Cheng J.F."/>
            <person name="Tapia R."/>
            <person name="Han C."/>
            <person name="Goodwin L."/>
            <person name="Pitluck S."/>
            <person name="Liolios K."/>
            <person name="Ioanna P."/>
            <person name="Ivanova N."/>
            <person name="Mavromatis K."/>
            <person name="Mikhailova N."/>
            <person name="Pati A."/>
            <person name="Chen A."/>
            <person name="Palaniappan K."/>
            <person name="Land M."/>
            <person name="Hauser L."/>
            <person name="Chang Y.J."/>
            <person name="Jeffries C.D."/>
            <person name="Bilek Y."/>
            <person name="Hader T."/>
            <person name="Rohde M."/>
            <person name="Spring S."/>
            <person name="Sikorski J."/>
            <person name="Goker M."/>
            <person name="Woyke T."/>
            <person name="Bristow J."/>
            <person name="Eisen J.A."/>
            <person name="Markowitz V."/>
            <person name="Hugenholtz P."/>
            <person name="Kyrpides N.C."/>
            <person name="Klenk H.P."/>
        </authorList>
    </citation>
    <scope>NUCLEOTIDE SEQUENCE [LARGE SCALE GENOMIC DNA]</scope>
    <source>
        <strain evidence="5">ATCC 35584 / DSM 2162 / JCM 9187 / O7/1</strain>
    </source>
</reference>
<organism evidence="4 5">
    <name type="scientific">Desulfurococcus mucosus (strain ATCC 35584 / DSM 2162 / JCM 9187 / O7/1)</name>
    <dbReference type="NCBI Taxonomy" id="765177"/>
    <lineage>
        <taxon>Archaea</taxon>
        <taxon>Thermoproteota</taxon>
        <taxon>Thermoprotei</taxon>
        <taxon>Desulfurococcales</taxon>
        <taxon>Desulfurococcaceae</taxon>
        <taxon>Desulfurococcus</taxon>
    </lineage>
</organism>
<evidence type="ECO:0000256" key="2">
    <source>
        <dbReference type="PROSITE-ProRule" id="PRU01248"/>
    </source>
</evidence>
<keyword evidence="5" id="KW-1185">Reference proteome</keyword>
<evidence type="ECO:0000313" key="5">
    <source>
        <dbReference type="Proteomes" id="UP000001068"/>
    </source>
</evidence>